<dbReference type="Proteomes" id="UP000094569">
    <property type="component" value="Unassembled WGS sequence"/>
</dbReference>
<evidence type="ECO:0000313" key="3">
    <source>
        <dbReference type="Proteomes" id="UP000094569"/>
    </source>
</evidence>
<dbReference type="VEuPathDB" id="FungiDB:SI65_03262"/>
<comment type="caution">
    <text evidence="2">The sequence shown here is derived from an EMBL/GenBank/DDBJ whole genome shotgun (WGS) entry which is preliminary data.</text>
</comment>
<name>A0A1E3BH00_ASPCR</name>
<dbReference type="EMBL" id="JXNT01000003">
    <property type="protein sequence ID" value="ODM20209.1"/>
    <property type="molecule type" value="Genomic_DNA"/>
</dbReference>
<proteinExistence type="predicted"/>
<gene>
    <name evidence="2" type="ORF">SI65_03262</name>
</gene>
<reference evidence="2 3" key="1">
    <citation type="journal article" date="2016" name="BMC Genomics">
        <title>Comparative genomic and transcriptomic analyses of the Fuzhuan brick tea-fermentation fungus Aspergillus cristatus.</title>
        <authorList>
            <person name="Ge Y."/>
            <person name="Wang Y."/>
            <person name="Liu Y."/>
            <person name="Tan Y."/>
            <person name="Ren X."/>
            <person name="Zhang X."/>
            <person name="Hyde K.D."/>
            <person name="Liu Y."/>
            <person name="Liu Z."/>
        </authorList>
    </citation>
    <scope>NUCLEOTIDE SEQUENCE [LARGE SCALE GENOMIC DNA]</scope>
    <source>
        <strain evidence="2 3">GZAAS20.1005</strain>
    </source>
</reference>
<organism evidence="2 3">
    <name type="scientific">Aspergillus cristatus</name>
    <name type="common">Chinese Fuzhuan brick tea-fermentation fungus</name>
    <name type="synonym">Eurotium cristatum</name>
    <dbReference type="NCBI Taxonomy" id="573508"/>
    <lineage>
        <taxon>Eukaryota</taxon>
        <taxon>Fungi</taxon>
        <taxon>Dikarya</taxon>
        <taxon>Ascomycota</taxon>
        <taxon>Pezizomycotina</taxon>
        <taxon>Eurotiomycetes</taxon>
        <taxon>Eurotiomycetidae</taxon>
        <taxon>Eurotiales</taxon>
        <taxon>Aspergillaceae</taxon>
        <taxon>Aspergillus</taxon>
        <taxon>Aspergillus subgen. Aspergillus</taxon>
    </lineage>
</organism>
<keyword evidence="1" id="KW-0732">Signal</keyword>
<dbReference type="AlphaFoldDB" id="A0A1E3BH00"/>
<dbReference type="OrthoDB" id="4440859at2759"/>
<keyword evidence="3" id="KW-1185">Reference proteome</keyword>
<feature type="signal peptide" evidence="1">
    <location>
        <begin position="1"/>
        <end position="20"/>
    </location>
</feature>
<protein>
    <submittedName>
        <fullName evidence="2">Uncharacterized protein</fullName>
    </submittedName>
</protein>
<evidence type="ECO:0000256" key="1">
    <source>
        <dbReference type="SAM" id="SignalP"/>
    </source>
</evidence>
<accession>A0A1E3BH00</accession>
<sequence length="229" mass="25324">MKFSTIFSVFLATLSVGVGASPIALPNTNDVQEIPAAISNSNNTAEFDSYFEKRAPPAESQRLQQLQKGLGGKKLQAGKEYAIQVTWTDGEPGSSTGISTPAKKEMQKTQKEYGFDHTAILVGKVQKVQKGKTYEQDFEGKWYHLTSVTKGSGKNEWFETKPETDKKWDHTTTSKTVKFSLLKELDGNWEQKVKGAASAAAKVSTDNKNKWQGKKNDCQTYVTAFKNAL</sequence>
<evidence type="ECO:0000313" key="2">
    <source>
        <dbReference type="EMBL" id="ODM20209.1"/>
    </source>
</evidence>
<feature type="chain" id="PRO_5009123678" evidence="1">
    <location>
        <begin position="21"/>
        <end position="229"/>
    </location>
</feature>